<protein>
    <recommendedName>
        <fullName evidence="5">Translation initiation factor IF-2</fullName>
    </recommendedName>
</protein>
<comment type="caution">
    <text evidence="3">The sequence shown here is derived from an EMBL/GenBank/DDBJ whole genome shotgun (WGS) entry which is preliminary data.</text>
</comment>
<feature type="compositionally biased region" description="Pro residues" evidence="1">
    <location>
        <begin position="50"/>
        <end position="64"/>
    </location>
</feature>
<gene>
    <name evidence="3" type="ORF">GCM10022263_44140</name>
</gene>
<evidence type="ECO:0000313" key="4">
    <source>
        <dbReference type="Proteomes" id="UP001500301"/>
    </source>
</evidence>
<dbReference type="Proteomes" id="UP001500301">
    <property type="component" value="Unassembled WGS sequence"/>
</dbReference>
<feature type="transmembrane region" description="Helical" evidence="2">
    <location>
        <begin position="81"/>
        <end position="104"/>
    </location>
</feature>
<feature type="region of interest" description="Disordered" evidence="1">
    <location>
        <begin position="107"/>
        <end position="169"/>
    </location>
</feature>
<keyword evidence="2" id="KW-0472">Membrane</keyword>
<evidence type="ECO:0008006" key="5">
    <source>
        <dbReference type="Google" id="ProtNLM"/>
    </source>
</evidence>
<sequence length="169" mass="17204">MRILRLFTGCTQAQHRLRDERGAMSQPDDPTPDTPSSADPGAQPAAETPTAPPAPPAPPVPPAAAPVLKTRWRDRAFTLRSMVAVGLAGLVLGAGAGVGTALVASHDDSPDFRHQRMGPGGPGGGFPRWEGRDGQDGPPPGWGQMPPGSGPQQQPEAPQDGASGGTSGS</sequence>
<name>A0ABP6WKJ7_9ACTN</name>
<feature type="compositionally biased region" description="Low complexity" evidence="1">
    <location>
        <begin position="142"/>
        <end position="159"/>
    </location>
</feature>
<keyword evidence="2" id="KW-1133">Transmembrane helix</keyword>
<keyword evidence="2" id="KW-0812">Transmembrane</keyword>
<feature type="region of interest" description="Disordered" evidence="1">
    <location>
        <begin position="15"/>
        <end position="67"/>
    </location>
</feature>
<feature type="compositionally biased region" description="Low complexity" evidence="1">
    <location>
        <begin position="34"/>
        <end position="49"/>
    </location>
</feature>
<keyword evidence="4" id="KW-1185">Reference proteome</keyword>
<dbReference type="EMBL" id="BAABBB010000030">
    <property type="protein sequence ID" value="GAA3552603.1"/>
    <property type="molecule type" value="Genomic_DNA"/>
</dbReference>
<evidence type="ECO:0000313" key="3">
    <source>
        <dbReference type="EMBL" id="GAA3552603.1"/>
    </source>
</evidence>
<reference evidence="4" key="1">
    <citation type="journal article" date="2019" name="Int. J. Syst. Evol. Microbiol.">
        <title>The Global Catalogue of Microorganisms (GCM) 10K type strain sequencing project: providing services to taxonomists for standard genome sequencing and annotation.</title>
        <authorList>
            <consortium name="The Broad Institute Genomics Platform"/>
            <consortium name="The Broad Institute Genome Sequencing Center for Infectious Disease"/>
            <person name="Wu L."/>
            <person name="Ma J."/>
        </authorList>
    </citation>
    <scope>NUCLEOTIDE SEQUENCE [LARGE SCALE GENOMIC DNA]</scope>
    <source>
        <strain evidence="4">JCM 17460</strain>
    </source>
</reference>
<evidence type="ECO:0000256" key="2">
    <source>
        <dbReference type="SAM" id="Phobius"/>
    </source>
</evidence>
<organism evidence="3 4">
    <name type="scientific">Nocardioides daeguensis</name>
    <dbReference type="NCBI Taxonomy" id="908359"/>
    <lineage>
        <taxon>Bacteria</taxon>
        <taxon>Bacillati</taxon>
        <taxon>Actinomycetota</taxon>
        <taxon>Actinomycetes</taxon>
        <taxon>Propionibacteriales</taxon>
        <taxon>Nocardioidaceae</taxon>
        <taxon>Nocardioides</taxon>
    </lineage>
</organism>
<evidence type="ECO:0000256" key="1">
    <source>
        <dbReference type="SAM" id="MobiDB-lite"/>
    </source>
</evidence>
<accession>A0ABP6WKJ7</accession>
<proteinExistence type="predicted"/>